<dbReference type="AlphaFoldDB" id="A0A1G6J9W4"/>
<evidence type="ECO:0000256" key="6">
    <source>
        <dbReference type="SAM" id="Phobius"/>
    </source>
</evidence>
<evidence type="ECO:0000256" key="1">
    <source>
        <dbReference type="ARBA" id="ARBA00004141"/>
    </source>
</evidence>
<dbReference type="EMBL" id="FMZW01000001">
    <property type="protein sequence ID" value="SDC14676.1"/>
    <property type="molecule type" value="Genomic_DNA"/>
</dbReference>
<evidence type="ECO:0000313" key="8">
    <source>
        <dbReference type="EMBL" id="SDC14676.1"/>
    </source>
</evidence>
<sequence length="310" mass="31519">MISLGNMPQANAKRMGIGMGEWIGVAIALVSSCLGGTAAAITRYLAGNADPITLAILRWAIGFLCVLPAAVLLGAKWPRRADLPAVAALGVAFFGVFFVLYNLAMSYTTAARASLALATLPLSTMVVGAVLGIEPLTMRKSAGVSIAVLGVAAALASGLAAAPVGAWRGELIMAAAVLCMAFYNVLSRPFIRRSSALGFLAVGMGAGAAALVAVGSFTGSLATLREFGTSQWIAGLYLGIAGGALAFILWVLALERASPTRVANTMTVNPIAAGLLAKQLVGEPITANLIVGLIAVFAGIWIATSETKSV</sequence>
<keyword evidence="3 6" id="KW-0812">Transmembrane</keyword>
<dbReference type="SUPFAM" id="SSF103481">
    <property type="entry name" value="Multidrug resistance efflux transporter EmrE"/>
    <property type="match status" value="2"/>
</dbReference>
<evidence type="ECO:0000256" key="3">
    <source>
        <dbReference type="ARBA" id="ARBA00022692"/>
    </source>
</evidence>
<feature type="transmembrane region" description="Helical" evidence="6">
    <location>
        <begin position="167"/>
        <end position="186"/>
    </location>
</feature>
<feature type="transmembrane region" description="Helical" evidence="6">
    <location>
        <begin position="110"/>
        <end position="131"/>
    </location>
</feature>
<dbReference type="Pfam" id="PF00892">
    <property type="entry name" value="EamA"/>
    <property type="match status" value="2"/>
</dbReference>
<proteinExistence type="inferred from homology"/>
<dbReference type="GO" id="GO:0016020">
    <property type="term" value="C:membrane"/>
    <property type="evidence" value="ECO:0007669"/>
    <property type="project" value="UniProtKB-SubCell"/>
</dbReference>
<comment type="subcellular location">
    <subcellularLocation>
        <location evidence="1">Membrane</location>
        <topology evidence="1">Multi-pass membrane protein</topology>
    </subcellularLocation>
</comment>
<evidence type="ECO:0000259" key="7">
    <source>
        <dbReference type="Pfam" id="PF00892"/>
    </source>
</evidence>
<name>A0A1G6J9W4_9BRAD</name>
<feature type="domain" description="EamA" evidence="7">
    <location>
        <begin position="23"/>
        <end position="153"/>
    </location>
</feature>
<gene>
    <name evidence="8" type="ORF">SAMN05216337_1001365</name>
</gene>
<feature type="transmembrane region" description="Helical" evidence="6">
    <location>
        <begin position="55"/>
        <end position="73"/>
    </location>
</feature>
<protein>
    <submittedName>
        <fullName evidence="8">Threonine/homoserine efflux transporter RhtA</fullName>
    </submittedName>
</protein>
<feature type="transmembrane region" description="Helical" evidence="6">
    <location>
        <begin position="85"/>
        <end position="104"/>
    </location>
</feature>
<feature type="domain" description="EamA" evidence="7">
    <location>
        <begin position="168"/>
        <end position="303"/>
    </location>
</feature>
<dbReference type="InterPro" id="IPR000620">
    <property type="entry name" value="EamA_dom"/>
</dbReference>
<evidence type="ECO:0000313" key="9">
    <source>
        <dbReference type="Proteomes" id="UP000199245"/>
    </source>
</evidence>
<comment type="similarity">
    <text evidence="2">Belongs to the EamA transporter family.</text>
</comment>
<keyword evidence="4 6" id="KW-1133">Transmembrane helix</keyword>
<feature type="transmembrane region" description="Helical" evidence="6">
    <location>
        <begin position="143"/>
        <end position="161"/>
    </location>
</feature>
<feature type="transmembrane region" description="Helical" evidence="6">
    <location>
        <begin position="285"/>
        <end position="304"/>
    </location>
</feature>
<reference evidence="8 9" key="1">
    <citation type="submission" date="2016-10" db="EMBL/GenBank/DDBJ databases">
        <authorList>
            <person name="de Groot N.N."/>
        </authorList>
    </citation>
    <scope>NUCLEOTIDE SEQUENCE [LARGE SCALE GENOMIC DNA]</scope>
    <source>
        <strain evidence="8 9">R5</strain>
    </source>
</reference>
<evidence type="ECO:0000256" key="2">
    <source>
        <dbReference type="ARBA" id="ARBA00007362"/>
    </source>
</evidence>
<feature type="transmembrane region" description="Helical" evidence="6">
    <location>
        <begin position="198"/>
        <end position="220"/>
    </location>
</feature>
<keyword evidence="5 6" id="KW-0472">Membrane</keyword>
<accession>A0A1G6J9W4</accession>
<dbReference type="InterPro" id="IPR050638">
    <property type="entry name" value="AA-Vitamin_Transporters"/>
</dbReference>
<dbReference type="InterPro" id="IPR037185">
    <property type="entry name" value="EmrE-like"/>
</dbReference>
<evidence type="ECO:0000256" key="5">
    <source>
        <dbReference type="ARBA" id="ARBA00023136"/>
    </source>
</evidence>
<dbReference type="Proteomes" id="UP000199245">
    <property type="component" value="Unassembled WGS sequence"/>
</dbReference>
<feature type="transmembrane region" description="Helical" evidence="6">
    <location>
        <begin position="232"/>
        <end position="254"/>
    </location>
</feature>
<dbReference type="PANTHER" id="PTHR32322">
    <property type="entry name" value="INNER MEMBRANE TRANSPORTER"/>
    <property type="match status" value="1"/>
</dbReference>
<organism evidence="8 9">
    <name type="scientific">Bradyrhizobium brasilense</name>
    <dbReference type="NCBI Taxonomy" id="1419277"/>
    <lineage>
        <taxon>Bacteria</taxon>
        <taxon>Pseudomonadati</taxon>
        <taxon>Pseudomonadota</taxon>
        <taxon>Alphaproteobacteria</taxon>
        <taxon>Hyphomicrobiales</taxon>
        <taxon>Nitrobacteraceae</taxon>
        <taxon>Bradyrhizobium</taxon>
    </lineage>
</organism>
<dbReference type="PANTHER" id="PTHR32322:SF2">
    <property type="entry name" value="EAMA DOMAIN-CONTAINING PROTEIN"/>
    <property type="match status" value="1"/>
</dbReference>
<evidence type="ECO:0000256" key="4">
    <source>
        <dbReference type="ARBA" id="ARBA00022989"/>
    </source>
</evidence>